<keyword evidence="2" id="KW-1185">Reference proteome</keyword>
<dbReference type="Proteomes" id="UP000641646">
    <property type="component" value="Unassembled WGS sequence"/>
</dbReference>
<accession>A0A926ZI13</accession>
<reference evidence="1" key="2">
    <citation type="submission" date="2020-08" db="EMBL/GenBank/DDBJ databases">
        <authorList>
            <person name="Chen M."/>
            <person name="Teng W."/>
            <person name="Zhao L."/>
            <person name="Hu C."/>
            <person name="Zhou Y."/>
            <person name="Han B."/>
            <person name="Song L."/>
            <person name="Shu W."/>
        </authorList>
    </citation>
    <scope>NUCLEOTIDE SEQUENCE</scope>
    <source>
        <strain evidence="1">FACHB-1375</strain>
    </source>
</reference>
<protein>
    <submittedName>
        <fullName evidence="1">Uncharacterized protein</fullName>
    </submittedName>
</protein>
<sequence>MRDWNALKSRYLRDDLPIRLGNLASNLARIKSRCQNTANRDLVESLLQESKVFIEWTAKDAEVEIAAELVELQIQLACWQYSWTRIWEDTEQRIKVSEAASIWSEKVLNMSGLLAVN</sequence>
<dbReference type="EMBL" id="JACJPW010000019">
    <property type="protein sequence ID" value="MBD2181326.1"/>
    <property type="molecule type" value="Genomic_DNA"/>
</dbReference>
<evidence type="ECO:0000313" key="2">
    <source>
        <dbReference type="Proteomes" id="UP000641646"/>
    </source>
</evidence>
<name>A0A926ZI13_9CYAN</name>
<dbReference type="AlphaFoldDB" id="A0A926ZI13"/>
<proteinExistence type="predicted"/>
<dbReference type="RefSeq" id="WP_190464093.1">
    <property type="nucleotide sequence ID" value="NZ_JACJPW010000019.1"/>
</dbReference>
<organism evidence="1 2">
    <name type="scientific">Aerosakkonema funiforme FACHB-1375</name>
    <dbReference type="NCBI Taxonomy" id="2949571"/>
    <lineage>
        <taxon>Bacteria</taxon>
        <taxon>Bacillati</taxon>
        <taxon>Cyanobacteriota</taxon>
        <taxon>Cyanophyceae</taxon>
        <taxon>Oscillatoriophycideae</taxon>
        <taxon>Aerosakkonematales</taxon>
        <taxon>Aerosakkonemataceae</taxon>
        <taxon>Aerosakkonema</taxon>
    </lineage>
</organism>
<gene>
    <name evidence="1" type="ORF">H6G03_09440</name>
</gene>
<comment type="caution">
    <text evidence="1">The sequence shown here is derived from an EMBL/GenBank/DDBJ whole genome shotgun (WGS) entry which is preliminary data.</text>
</comment>
<reference evidence="1" key="1">
    <citation type="journal article" date="2015" name="ISME J.">
        <title>Draft Genome Sequence of Streptomyces incarnatus NRRL8089, which Produces the Nucleoside Antibiotic Sinefungin.</title>
        <authorList>
            <person name="Oshima K."/>
            <person name="Hattori M."/>
            <person name="Shimizu H."/>
            <person name="Fukuda K."/>
            <person name="Nemoto M."/>
            <person name="Inagaki K."/>
            <person name="Tamura T."/>
        </authorList>
    </citation>
    <scope>NUCLEOTIDE SEQUENCE</scope>
    <source>
        <strain evidence="1">FACHB-1375</strain>
    </source>
</reference>
<evidence type="ECO:0000313" key="1">
    <source>
        <dbReference type="EMBL" id="MBD2181326.1"/>
    </source>
</evidence>